<evidence type="ECO:0000259" key="4">
    <source>
        <dbReference type="Pfam" id="PF02563"/>
    </source>
</evidence>
<feature type="domain" description="Soluble ligand binding" evidence="5">
    <location>
        <begin position="553"/>
        <end position="602"/>
    </location>
</feature>
<feature type="chain" id="PRO_5030959922" evidence="3">
    <location>
        <begin position="40"/>
        <end position="656"/>
    </location>
</feature>
<feature type="signal peptide" evidence="3">
    <location>
        <begin position="1"/>
        <end position="39"/>
    </location>
</feature>
<dbReference type="Pfam" id="PF10531">
    <property type="entry name" value="SLBB"/>
    <property type="match status" value="4"/>
</dbReference>
<reference evidence="6 7" key="1">
    <citation type="submission" date="2020-08" db="EMBL/GenBank/DDBJ databases">
        <title>Functional genomics of gut bacteria from endangered species of beetles.</title>
        <authorList>
            <person name="Carlos-Shanley C."/>
        </authorList>
    </citation>
    <scope>NUCLEOTIDE SEQUENCE [LARGE SCALE GENOMIC DNA]</scope>
    <source>
        <strain evidence="6 7">S00245</strain>
    </source>
</reference>
<feature type="region of interest" description="Disordered" evidence="2">
    <location>
        <begin position="54"/>
        <end position="82"/>
    </location>
</feature>
<keyword evidence="1 3" id="KW-0732">Signal</keyword>
<keyword evidence="7" id="KW-1185">Reference proteome</keyword>
<feature type="domain" description="Soluble ligand binding" evidence="5">
    <location>
        <begin position="416"/>
        <end position="459"/>
    </location>
</feature>
<dbReference type="EMBL" id="JACHLR010000002">
    <property type="protein sequence ID" value="MBB4857425.1"/>
    <property type="molecule type" value="Genomic_DNA"/>
</dbReference>
<evidence type="ECO:0000313" key="7">
    <source>
        <dbReference type="Proteomes" id="UP000555448"/>
    </source>
</evidence>
<feature type="domain" description="Soluble ligand binding" evidence="5">
    <location>
        <begin position="243"/>
        <end position="290"/>
    </location>
</feature>
<sequence>MKKQSFRPAAVRGVVPSRKALAAALAMVASFAFVGEAMAQAIVVDARSIPGGSPLQGQGASGASAAQPASGSEELPSSVSTGVSATPAFRAGNIGSATVNAADAELAAQEAQQSRLTRPRTAPKPNEFEVYVRSAIGRRIPRFGEDLLVSPATNFNVPATSTIPGDYPVEVGDTISVNTTGSVEGSADFIVDRNGEIFMPSVGRVRLIGVRNRDLRDRIAGAIGTKYRDFEVTVSIKRLHGLRVYVTGFANQPGAYNVNSLSTLVNAVLAAGGPSAGGSFRSIKLYRNGQEVRDFDLYDLVRGGDRSRDAILQNEDVIFIAPVGQQIAVIGSVNEEAIYEARPGESVADMLRIAGGASTLADSSRAILYSLDDKGTVGSRELILGDIASRPVTGGDIVQVLSQGSLAFPLERQSVVVRLEGEVNRPGNYFVAPNTPLSQVIEQAGGLTSRAYVFGTKLTRVTVREQQREGYAEALDQLETMLASAPLSSDQLIAAGERESQLRAANALLDKLRRSEPDGRLVLDLPYASTTLPGDLLLENNDSIVVPPRIDTIGVFGAVYRPASFRLGTAPARVREYVERAGGATRFADKRNIFLVRANGEVLTRKNGALNARVYPGDVVFMPVKAQSSSFWAKLRDITQIVFQLGLGAATVAAIN</sequence>
<evidence type="ECO:0000259" key="5">
    <source>
        <dbReference type="Pfam" id="PF10531"/>
    </source>
</evidence>
<dbReference type="RefSeq" id="WP_184242702.1">
    <property type="nucleotide sequence ID" value="NZ_JACHLR010000002.1"/>
</dbReference>
<evidence type="ECO:0000256" key="1">
    <source>
        <dbReference type="ARBA" id="ARBA00022729"/>
    </source>
</evidence>
<dbReference type="Gene3D" id="3.10.560.10">
    <property type="entry name" value="Outer membrane lipoprotein wza domain like"/>
    <property type="match status" value="3"/>
</dbReference>
<feature type="domain" description="Polysaccharide export protein N-terminal" evidence="4">
    <location>
        <begin position="164"/>
        <end position="237"/>
    </location>
</feature>
<dbReference type="PANTHER" id="PTHR33619">
    <property type="entry name" value="POLYSACCHARIDE EXPORT PROTEIN GFCE-RELATED"/>
    <property type="match status" value="1"/>
</dbReference>
<dbReference type="SUPFAM" id="SSF142984">
    <property type="entry name" value="Nqo1 middle domain-like"/>
    <property type="match status" value="1"/>
</dbReference>
<dbReference type="InterPro" id="IPR019554">
    <property type="entry name" value="Soluble_ligand-bd"/>
</dbReference>
<protein>
    <submittedName>
        <fullName evidence="6">Protein involved in polysaccharide export with SLBB domain</fullName>
    </submittedName>
</protein>
<dbReference type="Pfam" id="PF02563">
    <property type="entry name" value="Poly_export"/>
    <property type="match status" value="1"/>
</dbReference>
<organism evidence="6 7">
    <name type="scientific">Novosphingobium chloroacetimidivorans</name>
    <dbReference type="NCBI Taxonomy" id="1428314"/>
    <lineage>
        <taxon>Bacteria</taxon>
        <taxon>Pseudomonadati</taxon>
        <taxon>Pseudomonadota</taxon>
        <taxon>Alphaproteobacteria</taxon>
        <taxon>Sphingomonadales</taxon>
        <taxon>Sphingomonadaceae</taxon>
        <taxon>Novosphingobium</taxon>
    </lineage>
</organism>
<dbReference type="PANTHER" id="PTHR33619:SF3">
    <property type="entry name" value="POLYSACCHARIDE EXPORT PROTEIN GFCE-RELATED"/>
    <property type="match status" value="1"/>
</dbReference>
<dbReference type="AlphaFoldDB" id="A0A7W7K718"/>
<proteinExistence type="predicted"/>
<dbReference type="InterPro" id="IPR003715">
    <property type="entry name" value="Poly_export_N"/>
</dbReference>
<dbReference type="GO" id="GO:0015159">
    <property type="term" value="F:polysaccharide transmembrane transporter activity"/>
    <property type="evidence" value="ECO:0007669"/>
    <property type="project" value="InterPro"/>
</dbReference>
<name>A0A7W7K718_9SPHN</name>
<evidence type="ECO:0000256" key="3">
    <source>
        <dbReference type="SAM" id="SignalP"/>
    </source>
</evidence>
<dbReference type="Proteomes" id="UP000555448">
    <property type="component" value="Unassembled WGS sequence"/>
</dbReference>
<accession>A0A7W7K718</accession>
<feature type="domain" description="Soluble ligand binding" evidence="5">
    <location>
        <begin position="327"/>
        <end position="376"/>
    </location>
</feature>
<comment type="caution">
    <text evidence="6">The sequence shown here is derived from an EMBL/GenBank/DDBJ whole genome shotgun (WGS) entry which is preliminary data.</text>
</comment>
<evidence type="ECO:0000256" key="2">
    <source>
        <dbReference type="SAM" id="MobiDB-lite"/>
    </source>
</evidence>
<feature type="compositionally biased region" description="Low complexity" evidence="2">
    <location>
        <begin position="54"/>
        <end position="72"/>
    </location>
</feature>
<dbReference type="Gene3D" id="3.30.1950.10">
    <property type="entry name" value="wza like domain"/>
    <property type="match status" value="1"/>
</dbReference>
<gene>
    <name evidence="6" type="ORF">HNO88_000732</name>
</gene>
<evidence type="ECO:0000313" key="6">
    <source>
        <dbReference type="EMBL" id="MBB4857425.1"/>
    </source>
</evidence>
<dbReference type="InterPro" id="IPR049712">
    <property type="entry name" value="Poly_export"/>
</dbReference>